<organism evidence="14 15">
    <name type="scientific">Stemphylium lycopersici</name>
    <name type="common">Tomato gray leaf spot disease fungus</name>
    <name type="synonym">Thyrospora lycopersici</name>
    <dbReference type="NCBI Taxonomy" id="183478"/>
    <lineage>
        <taxon>Eukaryota</taxon>
        <taxon>Fungi</taxon>
        <taxon>Dikarya</taxon>
        <taxon>Ascomycota</taxon>
        <taxon>Pezizomycotina</taxon>
        <taxon>Dothideomycetes</taxon>
        <taxon>Pleosporomycetidae</taxon>
        <taxon>Pleosporales</taxon>
        <taxon>Pleosporineae</taxon>
        <taxon>Pleosporaceae</taxon>
        <taxon>Stemphylium</taxon>
    </lineage>
</organism>
<accession>A0A364N8Z3</accession>
<feature type="region of interest" description="Disordered" evidence="11">
    <location>
        <begin position="1"/>
        <end position="191"/>
    </location>
</feature>
<evidence type="ECO:0000259" key="13">
    <source>
        <dbReference type="PROSITE" id="PS50103"/>
    </source>
</evidence>
<feature type="compositionally biased region" description="Polar residues" evidence="11">
    <location>
        <begin position="2238"/>
        <end position="2257"/>
    </location>
</feature>
<dbReference type="PANTHER" id="PTHR18359">
    <property type="entry name" value="WD-REPEAT PROTEIN-RELATED"/>
    <property type="match status" value="1"/>
</dbReference>
<evidence type="ECO:0000256" key="5">
    <source>
        <dbReference type="ARBA" id="ARBA00022737"/>
    </source>
</evidence>
<dbReference type="InterPro" id="IPR036322">
    <property type="entry name" value="WD40_repeat_dom_sf"/>
</dbReference>
<feature type="compositionally biased region" description="Basic and acidic residues" evidence="11">
    <location>
        <begin position="673"/>
        <end position="684"/>
    </location>
</feature>
<feature type="compositionally biased region" description="Acidic residues" evidence="11">
    <location>
        <begin position="252"/>
        <end position="271"/>
    </location>
</feature>
<dbReference type="InterPro" id="IPR055795">
    <property type="entry name" value="DUF7371"/>
</dbReference>
<keyword evidence="12" id="KW-0812">Transmembrane</keyword>
<evidence type="ECO:0000256" key="6">
    <source>
        <dbReference type="ARBA" id="ARBA00022771"/>
    </source>
</evidence>
<dbReference type="Pfam" id="PF24086">
    <property type="entry name" value="DUF7371"/>
    <property type="match status" value="1"/>
</dbReference>
<feature type="compositionally biased region" description="Low complexity" evidence="11">
    <location>
        <begin position="1436"/>
        <end position="1447"/>
    </location>
</feature>
<evidence type="ECO:0000256" key="10">
    <source>
        <dbReference type="PROSITE-ProRule" id="PRU00723"/>
    </source>
</evidence>
<feature type="compositionally biased region" description="Acidic residues" evidence="11">
    <location>
        <begin position="132"/>
        <end position="148"/>
    </location>
</feature>
<proteinExistence type="inferred from homology"/>
<dbReference type="InterPro" id="IPR041367">
    <property type="entry name" value="Znf-CCCH_4"/>
</dbReference>
<sequence length="2480" mass="263752">MAPATTIPHKSGGHQRYSAGKTNNATRHQADLDAGDSDAEAGALQPLKEARDDDFEGFGTEGEDEDGGAQGGDSDAESVDFKLDSKLQEKPVLPKDAEEEELERMIFGDSEGFRQGLENFSLDRTTGTYGGESDESGAEGADYDDVADQDLFMFDSGPMAAPAGSVAVKKSDETDDEDGKPAWEDSDDERLVVSLASVPQLRKLRETADDDMVDGREYSRRLRRQYERLYPTPGWAKHATGKANKKRRRTMDDDESGDESASDMDVDDEDLSTQPLARLLKDADILSRTSRGNAKRRKLQAGTIDIQRLKDVAKSGPSAITSLSFHPAYPLLLSSGPSSTLYLHHVNPNPPNPNPLLTSLHIKRTPLVTTAFHPSASDSRIFLSARRRYFHVWNIATGRVEKVSRVYGHQHEQRTMEFFSLSPNGKYMALRGSSRKGGGVINILDARTLQWATQVRIESRGGIADFAWWGDGTGMCIAGKNGEITEWSAEEGVVGRWNDEGAVGTTVIAIGGKSGRENWLGGDRWVAVGSSSGVVNIYDRRAWSEKDPSVSEAKADSNGGIPRAPKPVRDLQNLTTPVSHLAFTPDGQVLAMASRWKNNAMRLVHLPSATVFKNWPTEKTPLGRITAVAWGRPSEDEEKEGSLAQLAVANEAGHIRILRLHLLSFRMGKNKLRNRDRARREKSSGNDNAAAGSTSKSASNTKSVDQSSPSPSNHTSHSEAAPYSSTGPSTPAVSGLDGAARAPIPNVPAWRRRAMPATRKVKRDSAIPSSSEHQKNYLETKASRASRRCLGLQPSRWWPCRFFRWTYRLFVALTRVYWNDHRKCADLILTLAIMGLFVFGIYLVLEFLTEAFPVAAAQSLEGNCSVVYVTVPGPIITISLVAASPTNPARGTYYFSVINGTTGWLNSVSPPSRFSTLVTRTPERTPVISSLSVIRSSASGASIVPPTMTSSISVLPVPIPSTSTLGATPPILSLTSSTLASSVITSISEGTAFVPSLMPSYGSAPSLGTSLSLVSSLPVPINQPQRPYPSYPPLTSIPTTSTTPILPGPSNVPSNPAYISPSMSTLLSPTIPSSAPPSTPESGTSLTTPTFTLSDTPPLVSSFPTKPVTSAIPSTAPEELTPTTIDVTPPTSADVSLAPSSPVDLPLTSTVFLTSTSSLAEDSTTTLTSTSITASFSLFSSTSSTTGLTLPITSSVPIAVPSATLSDESTSSLRVSDGFTIPLSEPFASSSISSSSTLSKTLGSSQFSSESVVSSTSIPVDVSSSNSTGPSTAISGTPSLSSVPSSPVATTPGLLFPNVSSSSIISSSLLTSSQVKISLSSALLDSSAKAPSEPSTLTSGSTDFTSSLPPSPSPSQSAVSSLPANFSTNSLSSSTPLSTTRFISSLPLAPPLASSFSLNLTSSFSSSSSSSIPSSSALTPGSSASFVTLVPSANVSSSSITDSTFSTRLSSSGVPSSGLEVDSSAILSLPTDVTATSSLLGSSLVSSASPTSNGTSLFVARAMTKVISYGENEISFVFPSRKISTTQSYWTGIYPTATGPLPSDLATIPLTTRTKRQTPLSEVPSLNPFFSRSKRFKTVVTTVFGGNERSSAFAKRQGIPISIVEPTQPLETAMLATSTVAVPDGPGPSSCGESGNFTLSFDDTAVDGDDRVLVVANGMENPYHHLFYANGYTYVPDMWEPYPAVSQPNIAMFLPLAGRLLPNTPFAGTMLPGELGAGPRASVNAYWFNAYSAYFGCALNGLTPCTLRISGYRYDDVLKGEVVVAEQNVTIPACWGYINCRLTQVFFSSQFRALSGIQFNAYTYNLNIAQVHMMDDLQMEWYNNTAMATFAPTNFPSDVGDKPHQEPPPQHLQHGPFSHQLSPPTAPFSPNPPQIARRASRDLRHQLSNGAMAGANGHGPMAVPGGRINAGHEHRANLREMGFAGPRSPPNNKNTSHVPCKFYRQGACQAGKACPFLHSDEPLTERAPCKYFTKGNCKFGQKCALAHILPNGHVVNRGNAGAHFSRMNIPHHQEMPMNSSLLTMQAHMGGMQPGYPYAIQDEYVNQKNQYDMIPTIDTTFSSHPGSNYGSPPNENGRLPISPTQKGLSVMDVGLPASFDSQGVSTMARYGPIASSVPAKFLANSPPSSYQADSSALRNLHDSAFGDGLRRGIGALGSSPPESVEQPTGRRMLHSELAANRSRGIMSSSVGARPAFKDEEWDETDMIGKFEEDLLPNSLSDLLTPQEKMRRFSRDQGENENSFSQRTSQSRLGVSPTASDLKYGSPSAATASPSRFQSMWAKPRGPAYDTGFESGSLPGQSAFGHVGSPLRNSSLHPGASPSLRAMNRPATGDASPYLSSPPRQASMSMISQQLSRTRLSGRDEASITSNPVHPGINRVASGSNIGNSGGRLGMDRAVSSSSINRERIEEEQGLFSMEEEEDLNKSRDGASTTSSTSNKRLSGLSWGSGGKGSPNLAPVGSHRTNGSSGLGKETGPWGTNA</sequence>
<dbReference type="EMBL" id="QGDH01000034">
    <property type="protein sequence ID" value="RAR13491.1"/>
    <property type="molecule type" value="Genomic_DNA"/>
</dbReference>
<feature type="domain" description="C3H1-type" evidence="13">
    <location>
        <begin position="1934"/>
        <end position="1961"/>
    </location>
</feature>
<feature type="transmembrane region" description="Helical" evidence="12">
    <location>
        <begin position="825"/>
        <end position="845"/>
    </location>
</feature>
<feature type="compositionally biased region" description="Basic residues" evidence="11">
    <location>
        <begin position="750"/>
        <end position="762"/>
    </location>
</feature>
<keyword evidence="12" id="KW-1133">Transmembrane helix</keyword>
<dbReference type="GO" id="GO:0008270">
    <property type="term" value="F:zinc ion binding"/>
    <property type="evidence" value="ECO:0007669"/>
    <property type="project" value="UniProtKB-KW"/>
</dbReference>
<feature type="compositionally biased region" description="Basic and acidic residues" evidence="11">
    <location>
        <begin position="546"/>
        <end position="555"/>
    </location>
</feature>
<dbReference type="Gene3D" id="4.10.1000.10">
    <property type="entry name" value="Zinc finger, CCCH-type"/>
    <property type="match status" value="1"/>
</dbReference>
<comment type="similarity">
    <text evidence="9">Belongs to the WD repeat UTP18 family.</text>
</comment>
<dbReference type="GO" id="GO:0006364">
    <property type="term" value="P:rRNA processing"/>
    <property type="evidence" value="ECO:0007669"/>
    <property type="project" value="UniProtKB-KW"/>
</dbReference>
<dbReference type="SUPFAM" id="SSF90229">
    <property type="entry name" value="CCCH zinc finger"/>
    <property type="match status" value="1"/>
</dbReference>
<feature type="region of interest" description="Disordered" evidence="11">
    <location>
        <begin position="233"/>
        <end position="271"/>
    </location>
</feature>
<dbReference type="Pfam" id="PF00642">
    <property type="entry name" value="zf-CCCH"/>
    <property type="match status" value="1"/>
</dbReference>
<feature type="compositionally biased region" description="Polar residues" evidence="11">
    <location>
        <begin position="1102"/>
        <end position="1113"/>
    </location>
</feature>
<feature type="region of interest" description="Disordered" evidence="11">
    <location>
        <begin position="1436"/>
        <end position="1457"/>
    </location>
</feature>
<evidence type="ECO:0000256" key="8">
    <source>
        <dbReference type="ARBA" id="ARBA00023242"/>
    </source>
</evidence>
<keyword evidence="12" id="KW-0472">Membrane</keyword>
<dbReference type="InterPro" id="IPR000571">
    <property type="entry name" value="Znf_CCCH"/>
</dbReference>
<evidence type="ECO:0000256" key="12">
    <source>
        <dbReference type="SAM" id="Phobius"/>
    </source>
</evidence>
<dbReference type="Pfam" id="PF18044">
    <property type="entry name" value="zf-CCCH_4"/>
    <property type="match status" value="1"/>
</dbReference>
<evidence type="ECO:0000256" key="3">
    <source>
        <dbReference type="ARBA" id="ARBA00022574"/>
    </source>
</evidence>
<feature type="compositionally biased region" description="Polar residues" evidence="11">
    <location>
        <begin position="1333"/>
        <end position="1345"/>
    </location>
</feature>
<evidence type="ECO:0000256" key="9">
    <source>
        <dbReference type="ARBA" id="ARBA00025767"/>
    </source>
</evidence>
<dbReference type="PANTHER" id="PTHR18359:SF0">
    <property type="entry name" value="U3 SMALL NUCLEOLAR RNA-ASSOCIATED PROTEIN 18 HOMOLOG"/>
    <property type="match status" value="1"/>
</dbReference>
<keyword evidence="7 10" id="KW-0862">Zinc</keyword>
<dbReference type="PROSITE" id="PS50103">
    <property type="entry name" value="ZF_C3H1"/>
    <property type="match status" value="2"/>
</dbReference>
<feature type="compositionally biased region" description="Acidic residues" evidence="11">
    <location>
        <begin position="173"/>
        <end position="188"/>
    </location>
</feature>
<feature type="compositionally biased region" description="Basic residues" evidence="11">
    <location>
        <begin position="239"/>
        <end position="249"/>
    </location>
</feature>
<feature type="region of interest" description="Disordered" evidence="11">
    <location>
        <begin position="1327"/>
        <end position="1361"/>
    </location>
</feature>
<feature type="zinc finger region" description="C3H1-type" evidence="10">
    <location>
        <begin position="1934"/>
        <end position="1961"/>
    </location>
</feature>
<keyword evidence="6 10" id="KW-0863">Zinc-finger</keyword>
<feature type="compositionally biased region" description="Acidic residues" evidence="11">
    <location>
        <begin position="2410"/>
        <end position="2421"/>
    </location>
</feature>
<dbReference type="GO" id="GO:0032040">
    <property type="term" value="C:small-subunit processome"/>
    <property type="evidence" value="ECO:0007669"/>
    <property type="project" value="TreeGrafter"/>
</dbReference>
<feature type="region of interest" description="Disordered" evidence="11">
    <location>
        <begin position="2231"/>
        <end position="2345"/>
    </location>
</feature>
<feature type="compositionally biased region" description="Polar residues" evidence="11">
    <location>
        <begin position="2336"/>
        <end position="2345"/>
    </location>
</feature>
<keyword evidence="2" id="KW-0698">rRNA processing</keyword>
<feature type="compositionally biased region" description="Low complexity" evidence="11">
    <location>
        <begin position="1275"/>
        <end position="1287"/>
    </location>
</feature>
<dbReference type="GO" id="GO:0034388">
    <property type="term" value="C:Pwp2p-containing subcomplex of 90S preribosome"/>
    <property type="evidence" value="ECO:0007669"/>
    <property type="project" value="TreeGrafter"/>
</dbReference>
<evidence type="ECO:0000313" key="14">
    <source>
        <dbReference type="EMBL" id="RAR13491.1"/>
    </source>
</evidence>
<comment type="subcellular location">
    <subcellularLocation>
        <location evidence="1">Nucleus</location>
        <location evidence="1">Nucleolus</location>
    </subcellularLocation>
</comment>
<feature type="compositionally biased region" description="Acidic residues" evidence="11">
    <location>
        <begin position="52"/>
        <end position="67"/>
    </location>
</feature>
<evidence type="ECO:0000256" key="7">
    <source>
        <dbReference type="ARBA" id="ARBA00022833"/>
    </source>
</evidence>
<protein>
    <submittedName>
        <fullName evidence="14">U3 small nucleolar rna-associated protein</fullName>
    </submittedName>
</protein>
<evidence type="ECO:0000256" key="4">
    <source>
        <dbReference type="ARBA" id="ARBA00022723"/>
    </source>
</evidence>
<feature type="region of interest" description="Disordered" evidence="11">
    <location>
        <begin position="1836"/>
        <end position="1866"/>
    </location>
</feature>
<comment type="caution">
    <text evidence="14">The sequence shown here is derived from an EMBL/GenBank/DDBJ whole genome shotgun (WGS) entry which is preliminary data.</text>
</comment>
<evidence type="ECO:0000256" key="2">
    <source>
        <dbReference type="ARBA" id="ARBA00022552"/>
    </source>
</evidence>
<feature type="region of interest" description="Disordered" evidence="11">
    <location>
        <begin position="1069"/>
        <end position="1088"/>
    </location>
</feature>
<evidence type="ECO:0000313" key="15">
    <source>
        <dbReference type="Proteomes" id="UP000249619"/>
    </source>
</evidence>
<feature type="region of interest" description="Disordered" evidence="11">
    <location>
        <begin position="672"/>
        <end position="779"/>
    </location>
</feature>
<dbReference type="Proteomes" id="UP000249619">
    <property type="component" value="Unassembled WGS sequence"/>
</dbReference>
<gene>
    <name evidence="14" type="ORF">DDE83_003087</name>
</gene>
<dbReference type="InterPro" id="IPR015943">
    <property type="entry name" value="WD40/YVTN_repeat-like_dom_sf"/>
</dbReference>
<dbReference type="FunFam" id="2.130.10.10:FF:000549">
    <property type="entry name" value="Small nucleolar ribonucleoprotein complex subunit"/>
    <property type="match status" value="1"/>
</dbReference>
<feature type="compositionally biased region" description="Low complexity" evidence="11">
    <location>
        <begin position="1258"/>
        <end position="1267"/>
    </location>
</feature>
<feature type="region of interest" description="Disordered" evidence="11">
    <location>
        <begin position="2359"/>
        <end position="2480"/>
    </location>
</feature>
<dbReference type="STRING" id="183478.A0A364N8Z3"/>
<keyword evidence="15" id="KW-1185">Reference proteome</keyword>
<feature type="domain" description="C3H1-type" evidence="13">
    <location>
        <begin position="1963"/>
        <end position="1990"/>
    </location>
</feature>
<feature type="compositionally biased region" description="Polar residues" evidence="11">
    <location>
        <begin position="723"/>
        <end position="732"/>
    </location>
</feature>
<feature type="region of interest" description="Disordered" evidence="11">
    <location>
        <begin position="546"/>
        <end position="568"/>
    </location>
</feature>
<evidence type="ECO:0000256" key="11">
    <source>
        <dbReference type="SAM" id="MobiDB-lite"/>
    </source>
</evidence>
<feature type="compositionally biased region" description="Basic and acidic residues" evidence="11">
    <location>
        <begin position="79"/>
        <end position="96"/>
    </location>
</feature>
<feature type="compositionally biased region" description="Polar residues" evidence="11">
    <location>
        <begin position="685"/>
        <end position="706"/>
    </location>
</feature>
<keyword evidence="3" id="KW-0853">WD repeat</keyword>
<keyword evidence="8" id="KW-0539">Nucleus</keyword>
<dbReference type="SUPFAM" id="SSF50978">
    <property type="entry name" value="WD40 repeat-like"/>
    <property type="match status" value="1"/>
</dbReference>
<keyword evidence="4 10" id="KW-0479">Metal-binding</keyword>
<feature type="zinc finger region" description="C3H1-type" evidence="10">
    <location>
        <begin position="1963"/>
        <end position="1990"/>
    </location>
</feature>
<keyword evidence="5" id="KW-0677">Repeat</keyword>
<feature type="region of interest" description="Disordered" evidence="11">
    <location>
        <begin position="1095"/>
        <end position="1122"/>
    </location>
</feature>
<feature type="compositionally biased region" description="Polar residues" evidence="11">
    <location>
        <begin position="2266"/>
        <end position="2276"/>
    </location>
</feature>
<dbReference type="InterPro" id="IPR045161">
    <property type="entry name" value="Utp18"/>
</dbReference>
<dbReference type="InterPro" id="IPR036855">
    <property type="entry name" value="Znf_CCCH_sf"/>
</dbReference>
<dbReference type="SMART" id="SM00356">
    <property type="entry name" value="ZnF_C3H1"/>
    <property type="match status" value="2"/>
</dbReference>
<dbReference type="InterPro" id="IPR001680">
    <property type="entry name" value="WD40_rpt"/>
</dbReference>
<feature type="region of interest" description="Disordered" evidence="11">
    <location>
        <begin position="1258"/>
        <end position="1287"/>
    </location>
</feature>
<feature type="compositionally biased region" description="Polar residues" evidence="11">
    <location>
        <begin position="2428"/>
        <end position="2439"/>
    </location>
</feature>
<reference evidence="15" key="1">
    <citation type="submission" date="2018-05" db="EMBL/GenBank/DDBJ databases">
        <title>Draft genome sequence of Stemphylium lycopersici strain CIDEFI 213.</title>
        <authorList>
            <person name="Medina R."/>
            <person name="Franco M.E.E."/>
            <person name="Lucentini C.G."/>
            <person name="Saparrat M.C.N."/>
            <person name="Balatti P.A."/>
        </authorList>
    </citation>
    <scope>NUCLEOTIDE SEQUENCE [LARGE SCALE GENOMIC DNA]</scope>
    <source>
        <strain evidence="15">CIDEFI 213</strain>
    </source>
</reference>
<dbReference type="Gene3D" id="2.130.10.10">
    <property type="entry name" value="YVTN repeat-like/Quinoprotein amine dehydrogenase"/>
    <property type="match status" value="1"/>
</dbReference>
<evidence type="ECO:0000256" key="1">
    <source>
        <dbReference type="ARBA" id="ARBA00004604"/>
    </source>
</evidence>
<dbReference type="SMART" id="SM00320">
    <property type="entry name" value="WD40"/>
    <property type="match status" value="4"/>
</dbReference>
<name>A0A364N8Z3_STELY</name>